<reference evidence="1" key="2">
    <citation type="submission" date="2020-01" db="EMBL/GenBank/DDBJ databases">
        <authorList>
            <person name="Campanaro S."/>
        </authorList>
    </citation>
    <scope>NUCLEOTIDE SEQUENCE</scope>
    <source>
        <strain evidence="1">AS06rmzACSIP_7</strain>
    </source>
</reference>
<reference evidence="1" key="1">
    <citation type="journal article" date="2020" name="Biotechnol. Biofuels">
        <title>New insights from the biogas microbiome by comprehensive genome-resolved metagenomics of nearly 1600 species originating from multiple anaerobic digesters.</title>
        <authorList>
            <person name="Campanaro S."/>
            <person name="Treu L."/>
            <person name="Rodriguez-R L.M."/>
            <person name="Kovalovszki A."/>
            <person name="Ziels R.M."/>
            <person name="Maus I."/>
            <person name="Zhu X."/>
            <person name="Kougias P.G."/>
            <person name="Basile A."/>
            <person name="Luo G."/>
            <person name="Schluter A."/>
            <person name="Konstantinidis K.T."/>
            <person name="Angelidaki I."/>
        </authorList>
    </citation>
    <scope>NUCLEOTIDE SEQUENCE</scope>
    <source>
        <strain evidence="1">AS06rmzACSIP_7</strain>
    </source>
</reference>
<dbReference type="EMBL" id="JAAYEE010000232">
    <property type="protein sequence ID" value="NLW36290.1"/>
    <property type="molecule type" value="Genomic_DNA"/>
</dbReference>
<dbReference type="Proteomes" id="UP000777265">
    <property type="component" value="Unassembled WGS sequence"/>
</dbReference>
<proteinExistence type="predicted"/>
<comment type="caution">
    <text evidence="1">The sequence shown here is derived from an EMBL/GenBank/DDBJ whole genome shotgun (WGS) entry which is preliminary data.</text>
</comment>
<gene>
    <name evidence="1" type="ORF">GXY80_12575</name>
</gene>
<accession>A0A971S199</accession>
<dbReference type="AlphaFoldDB" id="A0A971S199"/>
<protein>
    <submittedName>
        <fullName evidence="1">Uncharacterized protein</fullName>
    </submittedName>
</protein>
<evidence type="ECO:0000313" key="2">
    <source>
        <dbReference type="Proteomes" id="UP000777265"/>
    </source>
</evidence>
<name>A0A971S199_9BACT</name>
<sequence>MNGIRTGYAEQRDGRVDRNEWEGILGRLDVLVDEISRALGWSAGIEEPRDRLISKK</sequence>
<organism evidence="1 2">
    <name type="scientific">Syntrophorhabdus aromaticivorans</name>
    <dbReference type="NCBI Taxonomy" id="328301"/>
    <lineage>
        <taxon>Bacteria</taxon>
        <taxon>Pseudomonadati</taxon>
        <taxon>Thermodesulfobacteriota</taxon>
        <taxon>Syntrophorhabdia</taxon>
        <taxon>Syntrophorhabdales</taxon>
        <taxon>Syntrophorhabdaceae</taxon>
        <taxon>Syntrophorhabdus</taxon>
    </lineage>
</organism>
<evidence type="ECO:0000313" key="1">
    <source>
        <dbReference type="EMBL" id="NLW36290.1"/>
    </source>
</evidence>